<reference evidence="9 10" key="1">
    <citation type="submission" date="2016-10" db="EMBL/GenBank/DDBJ databases">
        <authorList>
            <person name="de Groot N.N."/>
        </authorList>
    </citation>
    <scope>NUCLEOTIDE SEQUENCE [LARGE SCALE GENOMIC DNA]</scope>
    <source>
        <strain evidence="10">P4-7,KCTC 19426,CECT 7604</strain>
    </source>
</reference>
<dbReference type="InterPro" id="IPR020568">
    <property type="entry name" value="Ribosomal_Su5_D2-typ_SF"/>
</dbReference>
<keyword evidence="10" id="KW-1185">Reference proteome</keyword>
<evidence type="ECO:0000256" key="7">
    <source>
        <dbReference type="NCBIfam" id="TIGR00188"/>
    </source>
</evidence>
<protein>
    <recommendedName>
        <fullName evidence="6 7">Ribonuclease P protein component</fullName>
        <shortName evidence="6">RNase P protein</shortName>
        <shortName evidence="6">RNaseP protein</shortName>
        <ecNumber evidence="6 7">3.1.26.5</ecNumber>
    </recommendedName>
    <alternativeName>
        <fullName evidence="6">Protein C5</fullName>
    </alternativeName>
</protein>
<organism evidence="9 10">
    <name type="scientific">Nakamurella panacisegetis</name>
    <dbReference type="NCBI Taxonomy" id="1090615"/>
    <lineage>
        <taxon>Bacteria</taxon>
        <taxon>Bacillati</taxon>
        <taxon>Actinomycetota</taxon>
        <taxon>Actinomycetes</taxon>
        <taxon>Nakamurellales</taxon>
        <taxon>Nakamurellaceae</taxon>
        <taxon>Nakamurella</taxon>
    </lineage>
</organism>
<dbReference type="GO" id="GO:0030677">
    <property type="term" value="C:ribonuclease P complex"/>
    <property type="evidence" value="ECO:0007669"/>
    <property type="project" value="TreeGrafter"/>
</dbReference>
<comment type="catalytic activity">
    <reaction evidence="6">
        <text>Endonucleolytic cleavage of RNA, removing 5'-extranucleotides from tRNA precursor.</text>
        <dbReference type="EC" id="3.1.26.5"/>
    </reaction>
</comment>
<evidence type="ECO:0000256" key="2">
    <source>
        <dbReference type="ARBA" id="ARBA00022722"/>
    </source>
</evidence>
<feature type="region of interest" description="Disordered" evidence="8">
    <location>
        <begin position="85"/>
        <end position="128"/>
    </location>
</feature>
<evidence type="ECO:0000256" key="3">
    <source>
        <dbReference type="ARBA" id="ARBA00022759"/>
    </source>
</evidence>
<keyword evidence="3 6" id="KW-0255">Endonuclease</keyword>
<dbReference type="SUPFAM" id="SSF54211">
    <property type="entry name" value="Ribosomal protein S5 domain 2-like"/>
    <property type="match status" value="1"/>
</dbReference>
<dbReference type="NCBIfam" id="TIGR00188">
    <property type="entry name" value="rnpA"/>
    <property type="match status" value="1"/>
</dbReference>
<dbReference type="GO" id="GO:0000049">
    <property type="term" value="F:tRNA binding"/>
    <property type="evidence" value="ECO:0007669"/>
    <property type="project" value="UniProtKB-UniRule"/>
</dbReference>
<dbReference type="STRING" id="1090615.SAMN04515671_1557"/>
<evidence type="ECO:0000256" key="5">
    <source>
        <dbReference type="ARBA" id="ARBA00022884"/>
    </source>
</evidence>
<dbReference type="EC" id="3.1.26.5" evidence="6 7"/>
<dbReference type="GO" id="GO:0001682">
    <property type="term" value="P:tRNA 5'-leader removal"/>
    <property type="evidence" value="ECO:0007669"/>
    <property type="project" value="UniProtKB-UniRule"/>
</dbReference>
<dbReference type="Proteomes" id="UP000198741">
    <property type="component" value="Chromosome I"/>
</dbReference>
<dbReference type="EMBL" id="LT629710">
    <property type="protein sequence ID" value="SDO64007.1"/>
    <property type="molecule type" value="Genomic_DNA"/>
</dbReference>
<keyword evidence="4 6" id="KW-0378">Hydrolase</keyword>
<dbReference type="GO" id="GO:0004526">
    <property type="term" value="F:ribonuclease P activity"/>
    <property type="evidence" value="ECO:0007669"/>
    <property type="project" value="UniProtKB-UniRule"/>
</dbReference>
<dbReference type="AlphaFoldDB" id="A0A1H0L706"/>
<accession>A0A1H0L706</accession>
<evidence type="ECO:0000256" key="1">
    <source>
        <dbReference type="ARBA" id="ARBA00022694"/>
    </source>
</evidence>
<dbReference type="Gene3D" id="3.30.230.10">
    <property type="match status" value="1"/>
</dbReference>
<evidence type="ECO:0000313" key="9">
    <source>
        <dbReference type="EMBL" id="SDO64007.1"/>
    </source>
</evidence>
<gene>
    <name evidence="6" type="primary">rnpA</name>
    <name evidence="9" type="ORF">SAMN04515671_1557</name>
</gene>
<dbReference type="PANTHER" id="PTHR33992:SF1">
    <property type="entry name" value="RIBONUCLEASE P PROTEIN COMPONENT"/>
    <property type="match status" value="1"/>
</dbReference>
<dbReference type="InterPro" id="IPR014721">
    <property type="entry name" value="Ribsml_uS5_D2-typ_fold_subgr"/>
</dbReference>
<dbReference type="InterPro" id="IPR000100">
    <property type="entry name" value="RNase_P"/>
</dbReference>
<dbReference type="Pfam" id="PF00825">
    <property type="entry name" value="Ribonuclease_P"/>
    <property type="match status" value="1"/>
</dbReference>
<dbReference type="HAMAP" id="MF_00227">
    <property type="entry name" value="RNase_P"/>
    <property type="match status" value="1"/>
</dbReference>
<feature type="region of interest" description="Disordered" evidence="8">
    <location>
        <begin position="15"/>
        <end position="40"/>
    </location>
</feature>
<keyword evidence="2 6" id="KW-0540">Nuclease</keyword>
<keyword evidence="5 6" id="KW-0694">RNA-binding</keyword>
<feature type="region of interest" description="Disordered" evidence="8">
    <location>
        <begin position="248"/>
        <end position="267"/>
    </location>
</feature>
<comment type="similarity">
    <text evidence="6">Belongs to the RnpA family.</text>
</comment>
<evidence type="ECO:0000256" key="8">
    <source>
        <dbReference type="SAM" id="MobiDB-lite"/>
    </source>
</evidence>
<comment type="function">
    <text evidence="6">RNaseP catalyzes the removal of the 5'-leader sequence from pre-tRNA to produce the mature 5'-terminus. It can also cleave other RNA substrates such as 4.5S RNA. The protein component plays an auxiliary but essential role in vivo by binding to the 5'-leader sequence and broadening the substrate specificity of the ribozyme.</text>
</comment>
<evidence type="ECO:0000256" key="4">
    <source>
        <dbReference type="ARBA" id="ARBA00022801"/>
    </source>
</evidence>
<proteinExistence type="inferred from homology"/>
<comment type="subunit">
    <text evidence="6">Consists of a catalytic RNA component (M1 or rnpB) and a protein subunit.</text>
</comment>
<name>A0A1H0L706_9ACTN</name>
<evidence type="ECO:0000256" key="6">
    <source>
        <dbReference type="HAMAP-Rule" id="MF_00227"/>
    </source>
</evidence>
<sequence length="267" mass="28286">MKRRGFCVHVPRARDVRAWSSTGSDPGGRPQSESPSGIVSVGGCLAMDGVTSGAVLAGRVVVPDPAEQSVPQFELWRDHLEQAHLSAEQPSSGQGPRLPPPDAYPRRPRDPVGSSRQGPRQDLGLTSRRPHVDRVVVLPVDARLHSAAEFAAVVRTGRRAGTRRLVVHLLPTGQPKPPRAGFVVSAKVGNSVVRHRITRRLRPLVREQLLTLAPGMDLVIRALPTAADASSAELGEDLRSGLAAAVRKAGRSASAPGRSVPPAGGRS</sequence>
<dbReference type="GO" id="GO:0042781">
    <property type="term" value="F:3'-tRNA processing endoribonuclease activity"/>
    <property type="evidence" value="ECO:0007669"/>
    <property type="project" value="TreeGrafter"/>
</dbReference>
<evidence type="ECO:0000313" key="10">
    <source>
        <dbReference type="Proteomes" id="UP000198741"/>
    </source>
</evidence>
<dbReference type="PANTHER" id="PTHR33992">
    <property type="entry name" value="RIBONUCLEASE P PROTEIN COMPONENT"/>
    <property type="match status" value="1"/>
</dbReference>
<keyword evidence="1 6" id="KW-0819">tRNA processing</keyword>